<keyword evidence="3" id="KW-0804">Transcription</keyword>
<reference evidence="6" key="1">
    <citation type="submission" date="2020-01" db="EMBL/GenBank/DDBJ databases">
        <authorList>
            <person name="Meier V. D."/>
            <person name="Meier V D."/>
        </authorList>
    </citation>
    <scope>NUCLEOTIDE SEQUENCE</scope>
    <source>
        <strain evidence="6">HLG_WM_MAG_09</strain>
    </source>
</reference>
<keyword evidence="1" id="KW-0805">Transcription regulation</keyword>
<dbReference type="PRINTS" id="PR00455">
    <property type="entry name" value="HTHTETR"/>
</dbReference>
<organism evidence="6">
    <name type="scientific">uncultured Thiotrichaceae bacterium</name>
    <dbReference type="NCBI Taxonomy" id="298394"/>
    <lineage>
        <taxon>Bacteria</taxon>
        <taxon>Pseudomonadati</taxon>
        <taxon>Pseudomonadota</taxon>
        <taxon>Gammaproteobacteria</taxon>
        <taxon>Thiotrichales</taxon>
        <taxon>Thiotrichaceae</taxon>
        <taxon>environmental samples</taxon>
    </lineage>
</organism>
<dbReference type="InterPro" id="IPR009057">
    <property type="entry name" value="Homeodomain-like_sf"/>
</dbReference>
<dbReference type="PANTHER" id="PTHR47506:SF3">
    <property type="entry name" value="HTH-TYPE TRANSCRIPTIONAL REGULATOR LMRA"/>
    <property type="match status" value="1"/>
</dbReference>
<dbReference type="InterPro" id="IPR054156">
    <property type="entry name" value="YxaF_TetR_C"/>
</dbReference>
<dbReference type="SUPFAM" id="SSF46689">
    <property type="entry name" value="Homeodomain-like"/>
    <property type="match status" value="1"/>
</dbReference>
<dbReference type="GO" id="GO:0003677">
    <property type="term" value="F:DNA binding"/>
    <property type="evidence" value="ECO:0007669"/>
    <property type="project" value="UniProtKB-UniRule"/>
</dbReference>
<feature type="DNA-binding region" description="H-T-H motif" evidence="4">
    <location>
        <begin position="55"/>
        <end position="74"/>
    </location>
</feature>
<evidence type="ECO:0000256" key="3">
    <source>
        <dbReference type="ARBA" id="ARBA00023163"/>
    </source>
</evidence>
<evidence type="ECO:0000313" key="6">
    <source>
        <dbReference type="EMBL" id="CAA6807952.1"/>
    </source>
</evidence>
<feature type="domain" description="HTH tetR-type" evidence="5">
    <location>
        <begin position="32"/>
        <end position="92"/>
    </location>
</feature>
<dbReference type="EMBL" id="CACVAT010000112">
    <property type="protein sequence ID" value="CAA6807952.1"/>
    <property type="molecule type" value="Genomic_DNA"/>
</dbReference>
<sequence>METQSFINSKLSHLRHLWDCSCPLRSATDKSAETREKILMAAFDEIYSYGYQSASLSNILKNTGTTKGALYHHFKNKKELGLAVLDEVICTSYRASWIEPFETTDDPITTMTELLMNSSKQMTDEDVYRGCSLNNLAQEMSPIDSDFRERIRQAYAEWQAALEHALSRGQGAGNVELALDPKEMALLLVATLGGCMGIAKNMQSLDALMCCGKGLIDRMEAARPK</sequence>
<dbReference type="SUPFAM" id="SSF48498">
    <property type="entry name" value="Tetracyclin repressor-like, C-terminal domain"/>
    <property type="match status" value="1"/>
</dbReference>
<evidence type="ECO:0000256" key="1">
    <source>
        <dbReference type="ARBA" id="ARBA00023015"/>
    </source>
</evidence>
<protein>
    <submittedName>
        <fullName evidence="6">TetR family transcriptional regulator</fullName>
    </submittedName>
</protein>
<evidence type="ECO:0000256" key="2">
    <source>
        <dbReference type="ARBA" id="ARBA00023125"/>
    </source>
</evidence>
<dbReference type="InterPro" id="IPR036271">
    <property type="entry name" value="Tet_transcr_reg_TetR-rel_C_sf"/>
</dbReference>
<name>A0A6S6SP21_9GAMM</name>
<accession>A0A6S6SP21</accession>
<dbReference type="Pfam" id="PF00440">
    <property type="entry name" value="TetR_N"/>
    <property type="match status" value="1"/>
</dbReference>
<dbReference type="InterPro" id="IPR001647">
    <property type="entry name" value="HTH_TetR"/>
</dbReference>
<keyword evidence="2 4" id="KW-0238">DNA-binding</keyword>
<proteinExistence type="predicted"/>
<dbReference type="PROSITE" id="PS50977">
    <property type="entry name" value="HTH_TETR_2"/>
    <property type="match status" value="1"/>
</dbReference>
<dbReference type="PANTHER" id="PTHR47506">
    <property type="entry name" value="TRANSCRIPTIONAL REGULATORY PROTEIN"/>
    <property type="match status" value="1"/>
</dbReference>
<dbReference type="Pfam" id="PF21993">
    <property type="entry name" value="TetR_C_13_2"/>
    <property type="match status" value="1"/>
</dbReference>
<gene>
    <name evidence="6" type="ORF">HELGO_WM31688</name>
</gene>
<evidence type="ECO:0000259" key="5">
    <source>
        <dbReference type="PROSITE" id="PS50977"/>
    </source>
</evidence>
<dbReference type="AlphaFoldDB" id="A0A6S6SP21"/>
<dbReference type="Gene3D" id="1.10.357.10">
    <property type="entry name" value="Tetracycline Repressor, domain 2"/>
    <property type="match status" value="1"/>
</dbReference>
<evidence type="ECO:0000256" key="4">
    <source>
        <dbReference type="PROSITE-ProRule" id="PRU00335"/>
    </source>
</evidence>